<dbReference type="EMBL" id="MIJY01000006">
    <property type="protein sequence ID" value="OEG18453.1"/>
    <property type="molecule type" value="Genomic_DNA"/>
</dbReference>
<dbReference type="AlphaFoldDB" id="A0A1E5H0P3"/>
<protein>
    <submittedName>
        <fullName evidence="2">Uncharacterized protein</fullName>
    </submittedName>
</protein>
<keyword evidence="3" id="KW-1185">Reference proteome</keyword>
<keyword evidence="1" id="KW-0472">Membrane</keyword>
<keyword evidence="1" id="KW-0812">Transmembrane</keyword>
<name>A0A1E5H0P3_9ENTE</name>
<dbReference type="Proteomes" id="UP000095094">
    <property type="component" value="Unassembled WGS sequence"/>
</dbReference>
<evidence type="ECO:0000313" key="3">
    <source>
        <dbReference type="Proteomes" id="UP000095094"/>
    </source>
</evidence>
<feature type="transmembrane region" description="Helical" evidence="1">
    <location>
        <begin position="82"/>
        <end position="99"/>
    </location>
</feature>
<gene>
    <name evidence="2" type="ORF">BCR25_16205</name>
</gene>
<feature type="transmembrane region" description="Helical" evidence="1">
    <location>
        <begin position="111"/>
        <end position="136"/>
    </location>
</feature>
<accession>A0A1E5H0P3</accession>
<comment type="caution">
    <text evidence="2">The sequence shown here is derived from an EMBL/GenBank/DDBJ whole genome shotgun (WGS) entry which is preliminary data.</text>
</comment>
<keyword evidence="1" id="KW-1133">Transmembrane helix</keyword>
<evidence type="ECO:0000313" key="2">
    <source>
        <dbReference type="EMBL" id="OEG18453.1"/>
    </source>
</evidence>
<reference evidence="3" key="1">
    <citation type="submission" date="2016-09" db="EMBL/GenBank/DDBJ databases">
        <authorList>
            <person name="Gulvik C.A."/>
        </authorList>
    </citation>
    <scope>NUCLEOTIDE SEQUENCE [LARGE SCALE GENOMIC DNA]</scope>
    <source>
        <strain evidence="3">LMG 8895</strain>
    </source>
</reference>
<proteinExistence type="predicted"/>
<evidence type="ECO:0000256" key="1">
    <source>
        <dbReference type="SAM" id="Phobius"/>
    </source>
</evidence>
<sequence length="176" mass="20670">MKSIEGKLYNLTFETNKIIRGFWLLIDDEGEEFIIQQNFFLFGFKQFKFNRKVYQATDSLKKYSISGKELIIKTKEKSDKSYLGLALVIPLMAIFRNVIPLDLLWGASNLPISYLTGILNLILFWLVSFSLLKITFSLRKSKFQKKLKKLNIELHEVGQGYSKNPLQTTQEFLKWW</sequence>
<organism evidence="2 3">
    <name type="scientific">Enterococcus termitis</name>
    <dbReference type="NCBI Taxonomy" id="332950"/>
    <lineage>
        <taxon>Bacteria</taxon>
        <taxon>Bacillati</taxon>
        <taxon>Bacillota</taxon>
        <taxon>Bacilli</taxon>
        <taxon>Lactobacillales</taxon>
        <taxon>Enterococcaceae</taxon>
        <taxon>Enterococcus</taxon>
    </lineage>
</organism>